<dbReference type="EMBL" id="BARV01036732">
    <property type="protein sequence ID" value="GAI56731.1"/>
    <property type="molecule type" value="Genomic_DNA"/>
</dbReference>
<comment type="caution">
    <text evidence="3">The sequence shown here is derived from an EMBL/GenBank/DDBJ whole genome shotgun (WGS) entry which is preliminary data.</text>
</comment>
<proteinExistence type="predicted"/>
<evidence type="ECO:0000313" key="3">
    <source>
        <dbReference type="EMBL" id="GAI56731.1"/>
    </source>
</evidence>
<sequence>KVIKELDEDVVRRIAQEIRDKDVEAIAICYLFSFTNPKHERRTAEILREMLPNLCISVSSEILPIIREYERLSTTTVNAYIMPIMQSYLLNLRDKLRARGFTQEYYLMQSSGGIMSSEVAGLRPVYTIDSGPAAGVTAAAQLGTMLSFPDVISFDMGGTTTKVCVIREGKPEITTEFWVDGKYFIGAPVMNMVEIGAGGGSIVWLDPAGVVHIGPQSAGAKPGPVC</sequence>
<dbReference type="GO" id="GO:0017168">
    <property type="term" value="F:5-oxoprolinase (ATP-hydrolyzing) activity"/>
    <property type="evidence" value="ECO:0007669"/>
    <property type="project" value="TreeGrafter"/>
</dbReference>
<name>X1QPL2_9ZZZZ</name>
<feature type="domain" description="Hydantoinase/oxoprolinase N-terminal" evidence="2">
    <location>
        <begin position="2"/>
        <end position="50"/>
    </location>
</feature>
<dbReference type="GO" id="GO:0006749">
    <property type="term" value="P:glutathione metabolic process"/>
    <property type="evidence" value="ECO:0007669"/>
    <property type="project" value="TreeGrafter"/>
</dbReference>
<evidence type="ECO:0008006" key="4">
    <source>
        <dbReference type="Google" id="ProtNLM"/>
    </source>
</evidence>
<evidence type="ECO:0000259" key="2">
    <source>
        <dbReference type="Pfam" id="PF05378"/>
    </source>
</evidence>
<dbReference type="PANTHER" id="PTHR11365">
    <property type="entry name" value="5-OXOPROLINASE RELATED"/>
    <property type="match status" value="1"/>
</dbReference>
<feature type="domain" description="Hydantoinase A/oxoprolinase" evidence="1">
    <location>
        <begin position="71"/>
        <end position="226"/>
    </location>
</feature>
<feature type="non-terminal residue" evidence="3">
    <location>
        <position position="1"/>
    </location>
</feature>
<dbReference type="InterPro" id="IPR002821">
    <property type="entry name" value="Hydantoinase_A"/>
</dbReference>
<feature type="non-terminal residue" evidence="3">
    <location>
        <position position="226"/>
    </location>
</feature>
<dbReference type="Pfam" id="PF01968">
    <property type="entry name" value="Hydantoinase_A"/>
    <property type="match status" value="1"/>
</dbReference>
<protein>
    <recommendedName>
        <fullName evidence="4">Hydantoinase A/oxoprolinase domain-containing protein</fullName>
    </recommendedName>
</protein>
<evidence type="ECO:0000259" key="1">
    <source>
        <dbReference type="Pfam" id="PF01968"/>
    </source>
</evidence>
<accession>X1QPL2</accession>
<reference evidence="3" key="1">
    <citation type="journal article" date="2014" name="Front. Microbiol.">
        <title>High frequency of phylogenetically diverse reductive dehalogenase-homologous genes in deep subseafloor sedimentary metagenomes.</title>
        <authorList>
            <person name="Kawai M."/>
            <person name="Futagami T."/>
            <person name="Toyoda A."/>
            <person name="Takaki Y."/>
            <person name="Nishi S."/>
            <person name="Hori S."/>
            <person name="Arai W."/>
            <person name="Tsubouchi T."/>
            <person name="Morono Y."/>
            <person name="Uchiyama I."/>
            <person name="Ito T."/>
            <person name="Fujiyama A."/>
            <person name="Inagaki F."/>
            <person name="Takami H."/>
        </authorList>
    </citation>
    <scope>NUCLEOTIDE SEQUENCE</scope>
    <source>
        <strain evidence="3">Expedition CK06-06</strain>
    </source>
</reference>
<dbReference type="GO" id="GO:0005829">
    <property type="term" value="C:cytosol"/>
    <property type="evidence" value="ECO:0007669"/>
    <property type="project" value="TreeGrafter"/>
</dbReference>
<dbReference type="PANTHER" id="PTHR11365:SF23">
    <property type="entry name" value="HYPOTHETICAL 5-OXOPROLINASE (EUROFUNG)-RELATED"/>
    <property type="match status" value="1"/>
</dbReference>
<dbReference type="InterPro" id="IPR008040">
    <property type="entry name" value="Hydant_A_N"/>
</dbReference>
<gene>
    <name evidence="3" type="ORF">S06H3_57001</name>
</gene>
<organism evidence="3">
    <name type="scientific">marine sediment metagenome</name>
    <dbReference type="NCBI Taxonomy" id="412755"/>
    <lineage>
        <taxon>unclassified sequences</taxon>
        <taxon>metagenomes</taxon>
        <taxon>ecological metagenomes</taxon>
    </lineage>
</organism>
<dbReference type="Pfam" id="PF05378">
    <property type="entry name" value="Hydant_A_N"/>
    <property type="match status" value="1"/>
</dbReference>
<dbReference type="AlphaFoldDB" id="X1QPL2"/>
<dbReference type="InterPro" id="IPR045079">
    <property type="entry name" value="Oxoprolinase-like"/>
</dbReference>